<dbReference type="InterPro" id="IPR002110">
    <property type="entry name" value="Ankyrin_rpt"/>
</dbReference>
<gene>
    <name evidence="8" type="ORF">THAOC_21508</name>
</gene>
<evidence type="ECO:0000256" key="1">
    <source>
        <dbReference type="ARBA" id="ARBA00022741"/>
    </source>
</evidence>
<dbReference type="PANTHER" id="PTHR21529">
    <property type="entry name" value="MAMMARY TURMOR VIRUS RECEPTOR HOMOLOG 1, 2 MTVR1, 2"/>
    <property type="match status" value="1"/>
</dbReference>
<feature type="binding site" evidence="5">
    <location>
        <begin position="1612"/>
        <end position="1619"/>
    </location>
    <ligand>
        <name>ATP</name>
        <dbReference type="ChEBI" id="CHEBI:30616"/>
    </ligand>
</feature>
<evidence type="ECO:0000256" key="4">
    <source>
        <dbReference type="ARBA" id="ARBA00022840"/>
    </source>
</evidence>
<dbReference type="Gene3D" id="1.25.40.20">
    <property type="entry name" value="Ankyrin repeat-containing domain"/>
    <property type="match status" value="1"/>
</dbReference>
<evidence type="ECO:0000313" key="9">
    <source>
        <dbReference type="Proteomes" id="UP000266841"/>
    </source>
</evidence>
<dbReference type="PROSITE" id="PS50096">
    <property type="entry name" value="IQ"/>
    <property type="match status" value="1"/>
</dbReference>
<dbReference type="InterPro" id="IPR027417">
    <property type="entry name" value="P-loop_NTPase"/>
</dbReference>
<proteinExistence type="predicted"/>
<evidence type="ECO:0000256" key="6">
    <source>
        <dbReference type="SAM" id="MobiDB-lite"/>
    </source>
</evidence>
<dbReference type="SMART" id="SM00248">
    <property type="entry name" value="ANK"/>
    <property type="match status" value="3"/>
</dbReference>
<organism evidence="8 9">
    <name type="scientific">Thalassiosira oceanica</name>
    <name type="common">Marine diatom</name>
    <dbReference type="NCBI Taxonomy" id="159749"/>
    <lineage>
        <taxon>Eukaryota</taxon>
        <taxon>Sar</taxon>
        <taxon>Stramenopiles</taxon>
        <taxon>Ochrophyta</taxon>
        <taxon>Bacillariophyta</taxon>
        <taxon>Coscinodiscophyceae</taxon>
        <taxon>Thalassiosirophycidae</taxon>
        <taxon>Thalassiosirales</taxon>
        <taxon>Thalassiosiraceae</taxon>
        <taxon>Thalassiosira</taxon>
    </lineage>
</organism>
<evidence type="ECO:0000256" key="5">
    <source>
        <dbReference type="PROSITE-ProRule" id="PRU00560"/>
    </source>
</evidence>
<dbReference type="GO" id="GO:0004386">
    <property type="term" value="F:helicase activity"/>
    <property type="evidence" value="ECO:0007669"/>
    <property type="project" value="UniProtKB-UniRule"/>
</dbReference>
<feature type="domain" description="UvrD-like helicase ATP-binding" evidence="7">
    <location>
        <begin position="1591"/>
        <end position="1900"/>
    </location>
</feature>
<name>K0S0X0_THAOC</name>
<evidence type="ECO:0000259" key="7">
    <source>
        <dbReference type="PROSITE" id="PS51198"/>
    </source>
</evidence>
<keyword evidence="2 5" id="KW-0378">Hydrolase</keyword>
<dbReference type="InterPro" id="IPR014016">
    <property type="entry name" value="UvrD-like_ATP-bd"/>
</dbReference>
<dbReference type="InterPro" id="IPR039904">
    <property type="entry name" value="TRANK1"/>
</dbReference>
<evidence type="ECO:0000313" key="8">
    <source>
        <dbReference type="EMBL" id="EJK58374.1"/>
    </source>
</evidence>
<keyword evidence="1 5" id="KW-0547">Nucleotide-binding</keyword>
<dbReference type="eggNOG" id="ENOG502RVF5">
    <property type="taxonomic scope" value="Eukaryota"/>
</dbReference>
<protein>
    <recommendedName>
        <fullName evidence="7">UvrD-like helicase ATP-binding domain-containing protein</fullName>
    </recommendedName>
</protein>
<reference evidence="8 9" key="1">
    <citation type="journal article" date="2012" name="Genome Biol.">
        <title>Genome and low-iron response of an oceanic diatom adapted to chronic iron limitation.</title>
        <authorList>
            <person name="Lommer M."/>
            <person name="Specht M."/>
            <person name="Roy A.S."/>
            <person name="Kraemer L."/>
            <person name="Andreson R."/>
            <person name="Gutowska M.A."/>
            <person name="Wolf J."/>
            <person name="Bergner S.V."/>
            <person name="Schilhabel M.B."/>
            <person name="Klostermeier U.C."/>
            <person name="Beiko R.G."/>
            <person name="Rosenstiel P."/>
            <person name="Hippler M."/>
            <person name="Laroche J."/>
        </authorList>
    </citation>
    <scope>NUCLEOTIDE SEQUENCE [LARGE SCALE GENOMIC DNA]</scope>
    <source>
        <strain evidence="8 9">CCMP1005</strain>
    </source>
</reference>
<dbReference type="SUPFAM" id="SSF52540">
    <property type="entry name" value="P-loop containing nucleoside triphosphate hydrolases"/>
    <property type="match status" value="1"/>
</dbReference>
<evidence type="ECO:0000256" key="3">
    <source>
        <dbReference type="ARBA" id="ARBA00022806"/>
    </source>
</evidence>
<keyword evidence="4 5" id="KW-0067">ATP-binding</keyword>
<dbReference type="PANTHER" id="PTHR21529:SF4">
    <property type="entry name" value="TPR AND ANKYRIN REPEAT-CONTAINING PROTEIN 1"/>
    <property type="match status" value="1"/>
</dbReference>
<dbReference type="Gene3D" id="3.40.50.300">
    <property type="entry name" value="P-loop containing nucleotide triphosphate hydrolases"/>
    <property type="match status" value="2"/>
</dbReference>
<feature type="region of interest" description="Disordered" evidence="6">
    <location>
        <begin position="1"/>
        <end position="40"/>
    </location>
</feature>
<dbReference type="PROSITE" id="PS51198">
    <property type="entry name" value="UVRD_HELICASE_ATP_BIND"/>
    <property type="match status" value="1"/>
</dbReference>
<comment type="caution">
    <text evidence="8">The sequence shown here is derived from an EMBL/GenBank/DDBJ whole genome shotgun (WGS) entry which is preliminary data.</text>
</comment>
<dbReference type="OrthoDB" id="44378at2759"/>
<dbReference type="SUPFAM" id="SSF48403">
    <property type="entry name" value="Ankyrin repeat"/>
    <property type="match status" value="1"/>
</dbReference>
<keyword evidence="9" id="KW-1185">Reference proteome</keyword>
<dbReference type="Proteomes" id="UP000266841">
    <property type="component" value="Unassembled WGS sequence"/>
</dbReference>
<keyword evidence="3 5" id="KW-0347">Helicase</keyword>
<dbReference type="EMBL" id="AGNL01025404">
    <property type="protein sequence ID" value="EJK58374.1"/>
    <property type="molecule type" value="Genomic_DNA"/>
</dbReference>
<sequence>MGKKSRSKKGGGQSAANKLVRKEKLKQRREQQLELAEPAPDDDYERPYFVGDRAWFIERESFGDGDNPLMYRGIVKAVDEETLAVTPLQWKFDGRDDRTVRVWKQNAFPDFADMTLRFEVGDRVVCRAETGWNPYTVDYLWPVGEIEPQSIYNPTDPLPKYRCGPLMAQHDEDFMIREHPLTFRLKTGQKAIFNTMKAISIGSNNYVHFELGSGELWIEGTVTSLDVTGLASYYAVYECAYEHNGRQYKCHITRDVDEHIAKIDGDPRSRLLESIEQDCSRNHLKYLAKEHDIDVSIFRDLVIAKAIHFASYDALCWLQFDCDVHVQHAVDSHGNGLLHQIAMHPHALRFIKTMGKIESYELKVEERLDFAFFKCRLNNDRKSWLEILVDRGNIKALDAALSPNQGLGWSLVSEYHLNDEALRLLQDAIKKSRDDVMQLMIDSFVKFRTTCQRCKKCMDRYCFEKISEDALLEDTLLPLKGGKAEQNAQLITRFCGDWGSIASREFDPANIIRQGHSKLFILFWKADARIFKNLDFWMISRENREEFCQPELADTFAQATKGRGSFHDNRRLRPDLLTFILYGTSSTTPSESIHLVEVHARRDYLQKVIRMSRDFRDQKQKTDTEHDFLHTFTAYLRTETGENVNIHAAYDMYIQGTFLKYKLNLLTSDDTVEGRIKILDHLLRVDPQFKAKPNDMASTNRDVHKVASKFTFLKDGNIPKDVSVRTLLCYASAQFDDLQSLALIGTTDGALLVTCNGWNLLTFASYLGRVEIVAYLYTRNQAFDSLVKTRCQRKPYDDAYAAHIAASRGHLVLAEALLEMNCPATDRKGKTIESYAKLSEHEFARAWVSERKKPQALDRMIKKLFKFLSAESATTEKKKKYIIDSKCLEEEVWKDGEIYWHDEKTPSGFTFRQVLAQCYKGEGPEFALWLCTQTYFLRNRRYYSLDDHFWRLDKAQTQLEAAQFKIEETLTVAHELKIAHNFGKQIKALVLAEDYSDSDRLYDFNMKYYQSGYNEEHPLLKVFPFCYYMTSHWLSQLHYYLAIEQHTSLLEYCLRNVEGWSAKMEIEVVQIAAYYNHTDILDIFVLDPQFGGFLTNHATRFGYSQENVLYAMKVTIETTVMSSDPLKIHKAAGIMDIFVQDLDFDLLLCQNILRQLGSMIVEGGKGGWEHKEPDEQKLLDNTKSKLLESEQKQRWSNFDIIKNGSSLVEIQDMIANGELLLSDRDYGGMGLAHLAATYNRQDLLKWLVTSKKMSLSSKEGRGRTVLDVARASKAPDTTRWIEELQARNLIARVVQRRYQQIIAKQRLKRMANAQISIASIYRGYSTRRLYRGALLSRMEDSQRYAITWGKLILSNLTSFTCWSDLREQANGLNNAQLLDDSFFVETDKQLSKAAEGALLISDNELAVGNDWDDAVTSVDLEDEDDGVFEQQSWASFRMTSHVVKWLKQGDKKYKTFFVRRMQQLANGERSRILRKRLKGSATTIFETYLEQKSGFRILYTEEGDTKVIWFVSPHDKVSRLMKLIDEAKTRTARQQVVPESVIASLQHDRLIPSSQARREVLLDVVGNVPLKVYDVNHMNLEDIATNSWVPRLHLSDEELRVVEEPGTVLLLGRSGTGKTVCICNRMEYDRQQHRGDSTFRQLFVARSKRLTKYVSGVLGEDRCSVGSFLTYAELLSELESALPQLSGRGERPFKPSTRVDFVKFKDYYASRQDLSKDAARTNLGPLVVWTAIRSFLKNSIEAFQSPSGILSRESFSNIGVLGKNRCRVPYDLRDAIYDEFERYQAFLQSQNLWDDCDRIMVLIQRLEFARQNDLALFESVLRSKIYVDETQDYTQLELLLFFELSGPSSLFLAGDPAQSVVEGTEFRFEEVRSVAYYAAGNDRKLVPSKPLTVNLNFRSHAGVLNVASLFLDYLFHHFPSSAKQLKKDYGLFQGSRPGVLHKLDVKLLKTLLSDKLNGAVVLCHDDSAAYWRSILDYTLVYGIREAKGLEFKAVIILNFFEELPLQRPWRNLLLGRVGSEFESKFSVIGTHLKLLYTAITRCIERLFFVESKGSVAGDAAVRRLTTTSVKYLGDECRALATRSNVHDIDAMIMTKDEFLAEGLNAAEIAESDRANLDQALASLNRAVFHFEQAGHTLYASKARTHRSSVHFRLENQSRVRNIVNTEGGMVIETKMARIMENLVKEGLLREAIDLFHSTESILSRYTAEHLERDFILKIESIQNNKVN</sequence>
<dbReference type="InterPro" id="IPR036770">
    <property type="entry name" value="Ankyrin_rpt-contain_sf"/>
</dbReference>
<dbReference type="GO" id="GO:0016787">
    <property type="term" value="F:hydrolase activity"/>
    <property type="evidence" value="ECO:0007669"/>
    <property type="project" value="UniProtKB-UniRule"/>
</dbReference>
<dbReference type="GO" id="GO:0005524">
    <property type="term" value="F:ATP binding"/>
    <property type="evidence" value="ECO:0007669"/>
    <property type="project" value="UniProtKB-UniRule"/>
</dbReference>
<accession>K0S0X0</accession>
<evidence type="ECO:0000256" key="2">
    <source>
        <dbReference type="ARBA" id="ARBA00022801"/>
    </source>
</evidence>